<reference evidence="2" key="1">
    <citation type="submission" date="2022-06" db="EMBL/GenBank/DDBJ databases">
        <title>Genome sequence of Phormidium yuhuli AB48 isolated from an industrial photobioreactor environment.</title>
        <authorList>
            <person name="Qiu Y."/>
            <person name="Noonan A.J.C."/>
            <person name="Dofher K."/>
            <person name="Koch M."/>
            <person name="Kieft B."/>
            <person name="Lin X."/>
            <person name="Ziels R.M."/>
            <person name="Hallam S.J."/>
        </authorList>
    </citation>
    <scope>NUCLEOTIDE SEQUENCE</scope>
    <source>
        <strain evidence="2">AB48</strain>
        <plasmid evidence="2">unnamed</plasmid>
    </source>
</reference>
<name>A0ABY5AVJ2_9CYAN</name>
<organism evidence="2 3">
    <name type="scientific">Phormidium yuhuli AB48</name>
    <dbReference type="NCBI Taxonomy" id="2940671"/>
    <lineage>
        <taxon>Bacteria</taxon>
        <taxon>Bacillati</taxon>
        <taxon>Cyanobacteriota</taxon>
        <taxon>Cyanophyceae</taxon>
        <taxon>Oscillatoriophycideae</taxon>
        <taxon>Oscillatoriales</taxon>
        <taxon>Oscillatoriaceae</taxon>
        <taxon>Phormidium</taxon>
        <taxon>Phormidium yuhuli</taxon>
    </lineage>
</organism>
<dbReference type="Proteomes" id="UP001056708">
    <property type="component" value="Plasmid unnamed"/>
</dbReference>
<dbReference type="RefSeq" id="WP_252665433.1">
    <property type="nucleotide sequence ID" value="NZ_CP098612.1"/>
</dbReference>
<evidence type="ECO:0000313" key="2">
    <source>
        <dbReference type="EMBL" id="USR93255.1"/>
    </source>
</evidence>
<geneLocation type="plasmid" evidence="2 3">
    <name>unnamed</name>
</geneLocation>
<sequence length="147" mass="17193">MGSYLELALNHRLDIKKREEELKTKIIPNAVAEAIDLTGGDRSAKRTVFETPKQKIILRYRRQVIETPKVSRLMSDISTEKTRLFEANQQELLELEKRIQFHREQVEVLEEMKLALLHSPHLKGLELRLKLAQDQATKFVPNLSFYL</sequence>
<keyword evidence="1" id="KW-0175">Coiled coil</keyword>
<proteinExistence type="predicted"/>
<evidence type="ECO:0000256" key="1">
    <source>
        <dbReference type="SAM" id="Coils"/>
    </source>
</evidence>
<dbReference type="EMBL" id="CP098612">
    <property type="protein sequence ID" value="USR93255.1"/>
    <property type="molecule type" value="Genomic_DNA"/>
</dbReference>
<feature type="coiled-coil region" evidence="1">
    <location>
        <begin position="85"/>
        <end position="112"/>
    </location>
</feature>
<keyword evidence="2" id="KW-0614">Plasmid</keyword>
<keyword evidence="3" id="KW-1185">Reference proteome</keyword>
<evidence type="ECO:0000313" key="3">
    <source>
        <dbReference type="Proteomes" id="UP001056708"/>
    </source>
</evidence>
<gene>
    <name evidence="2" type="ORF">NEA10_20645</name>
</gene>
<protein>
    <submittedName>
        <fullName evidence="2">Uncharacterized protein</fullName>
    </submittedName>
</protein>
<accession>A0ABY5AVJ2</accession>